<keyword evidence="4" id="KW-1133">Transmembrane helix</keyword>
<feature type="transmembrane region" description="Helical" evidence="4">
    <location>
        <begin position="300"/>
        <end position="321"/>
    </location>
</feature>
<feature type="transmembrane region" description="Helical" evidence="4">
    <location>
        <begin position="15"/>
        <end position="34"/>
    </location>
</feature>
<keyword evidence="3" id="KW-0804">Transcription</keyword>
<dbReference type="EMBL" id="MRTP01000001">
    <property type="protein sequence ID" value="OMF57787.1"/>
    <property type="molecule type" value="Genomic_DNA"/>
</dbReference>
<dbReference type="InterPro" id="IPR041522">
    <property type="entry name" value="CdaR_GGDEF"/>
</dbReference>
<organism evidence="6 7">
    <name type="scientific">Paenibacillus rhizosphaerae</name>
    <dbReference type="NCBI Taxonomy" id="297318"/>
    <lineage>
        <taxon>Bacteria</taxon>
        <taxon>Bacillati</taxon>
        <taxon>Bacillota</taxon>
        <taxon>Bacilli</taxon>
        <taxon>Bacillales</taxon>
        <taxon>Paenibacillaceae</taxon>
        <taxon>Paenibacillus</taxon>
    </lineage>
</organism>
<dbReference type="InterPro" id="IPR018062">
    <property type="entry name" value="HTH_AraC-typ_CS"/>
</dbReference>
<evidence type="ECO:0000256" key="2">
    <source>
        <dbReference type="ARBA" id="ARBA00023125"/>
    </source>
</evidence>
<accession>A0A1R1F161</accession>
<dbReference type="RefSeq" id="WP_076166228.1">
    <property type="nucleotide sequence ID" value="NZ_MRTP01000001.1"/>
</dbReference>
<dbReference type="PRINTS" id="PR00032">
    <property type="entry name" value="HTHARAC"/>
</dbReference>
<keyword evidence="2" id="KW-0238">DNA-binding</keyword>
<dbReference type="AlphaFoldDB" id="A0A1R1F161"/>
<keyword evidence="4" id="KW-0472">Membrane</keyword>
<dbReference type="GO" id="GO:0043565">
    <property type="term" value="F:sequence-specific DNA binding"/>
    <property type="evidence" value="ECO:0007669"/>
    <property type="project" value="InterPro"/>
</dbReference>
<gene>
    <name evidence="6" type="ORF">BK138_04150</name>
</gene>
<dbReference type="Pfam" id="PF17853">
    <property type="entry name" value="GGDEF_2"/>
    <property type="match status" value="1"/>
</dbReference>
<dbReference type="PANTHER" id="PTHR43280">
    <property type="entry name" value="ARAC-FAMILY TRANSCRIPTIONAL REGULATOR"/>
    <property type="match status" value="1"/>
</dbReference>
<dbReference type="PANTHER" id="PTHR43280:SF2">
    <property type="entry name" value="HTH-TYPE TRANSCRIPTIONAL REGULATOR EXSA"/>
    <property type="match status" value="1"/>
</dbReference>
<sequence>MKQVWLNISPVFRRFLMSYLIVLMIPLIAGYVSYRTSIDVAEQSSLKTSIMTLQQSKDLMERRLAEVQGFTKQLAINQDLARLMTSHSDEQNYDVYGLWKMMRDIASYSQTNDFLSNFYIYLRNSHLVLTPSTVYYRPELFYESNHYEGMTFETWKKNFLEKSNLSMVVPQHDYVTKTHQQTVVTFVQALPLNSFDTPLASVVVLIDTKKMSASLSGITNQYGGWAFVRNHDGETVLSEGITGSDIAKIRNIPSGKPGDISRAADDMLLISIRDELSGWVYTAGVPKSALMINANRIKNITGILTAISLISGLVIGLVLAYRSSAPINNLINSLKKQLGLELGTGIQDYDFIAGNISSLIASNRQLEQDLHNQVPLIRDAFIKRLLVGEFYNEEELAAASAQAGVSIKGDAGYAGLAKINTYGGSDSRESLAESSVARLIVRQSLVEAEPDMLVTDWGQDKLAFLLLRTSKLAPDEALVIQRLQDLACTLFSHYHMPVQFGMGRPFEALADVGRSFGEAAEALDYAAFTDEGGVIRYEDSSRDASLFYYPIETETRLLNTIKSGDGREAMRILEHIAVRNFQERELSREMTEQLIGELKGTMLKLLDQKAGDDPEFTENLQCRIAQIQPFEGIDRLLGQMGEMISLYCSMIEEKRNALHHQTVQQVKDYLESAYGDADLTLYHIAKQVGRPEKYVSTVFKESEGEHWFDYLERLRIDKASELLLNRALKIDDIAERVGYNSAHSFRRAFKRVRGISPSMFREAAELGDAR</sequence>
<dbReference type="PROSITE" id="PS01124">
    <property type="entry name" value="HTH_ARAC_FAMILY_2"/>
    <property type="match status" value="1"/>
</dbReference>
<name>A0A1R1F161_9BACL</name>
<evidence type="ECO:0000259" key="5">
    <source>
        <dbReference type="PROSITE" id="PS01124"/>
    </source>
</evidence>
<evidence type="ECO:0000256" key="4">
    <source>
        <dbReference type="SAM" id="Phobius"/>
    </source>
</evidence>
<evidence type="ECO:0000313" key="7">
    <source>
        <dbReference type="Proteomes" id="UP000187172"/>
    </source>
</evidence>
<keyword evidence="4" id="KW-0812">Transmembrane</keyword>
<dbReference type="PROSITE" id="PS00041">
    <property type="entry name" value="HTH_ARAC_FAMILY_1"/>
    <property type="match status" value="1"/>
</dbReference>
<dbReference type="GO" id="GO:0003700">
    <property type="term" value="F:DNA-binding transcription factor activity"/>
    <property type="evidence" value="ECO:0007669"/>
    <property type="project" value="InterPro"/>
</dbReference>
<evidence type="ECO:0000256" key="3">
    <source>
        <dbReference type="ARBA" id="ARBA00023163"/>
    </source>
</evidence>
<dbReference type="SUPFAM" id="SSF46689">
    <property type="entry name" value="Homeodomain-like"/>
    <property type="match status" value="1"/>
</dbReference>
<dbReference type="Pfam" id="PF12833">
    <property type="entry name" value="HTH_18"/>
    <property type="match status" value="1"/>
</dbReference>
<feature type="domain" description="HTH araC/xylS-type" evidence="5">
    <location>
        <begin position="664"/>
        <end position="763"/>
    </location>
</feature>
<evidence type="ECO:0000256" key="1">
    <source>
        <dbReference type="ARBA" id="ARBA00023015"/>
    </source>
</evidence>
<dbReference type="InterPro" id="IPR020449">
    <property type="entry name" value="Tscrpt_reg_AraC-type_HTH"/>
</dbReference>
<protein>
    <recommendedName>
        <fullName evidence="5">HTH araC/xylS-type domain-containing protein</fullName>
    </recommendedName>
</protein>
<proteinExistence type="predicted"/>
<dbReference type="Gene3D" id="1.10.10.60">
    <property type="entry name" value="Homeodomain-like"/>
    <property type="match status" value="2"/>
</dbReference>
<keyword evidence="7" id="KW-1185">Reference proteome</keyword>
<comment type="caution">
    <text evidence="6">The sequence shown here is derived from an EMBL/GenBank/DDBJ whole genome shotgun (WGS) entry which is preliminary data.</text>
</comment>
<dbReference type="InterPro" id="IPR018060">
    <property type="entry name" value="HTH_AraC"/>
</dbReference>
<dbReference type="SMART" id="SM00342">
    <property type="entry name" value="HTH_ARAC"/>
    <property type="match status" value="1"/>
</dbReference>
<dbReference type="InterPro" id="IPR009057">
    <property type="entry name" value="Homeodomain-like_sf"/>
</dbReference>
<keyword evidence="1" id="KW-0805">Transcription regulation</keyword>
<evidence type="ECO:0000313" key="6">
    <source>
        <dbReference type="EMBL" id="OMF57787.1"/>
    </source>
</evidence>
<reference evidence="6 7" key="1">
    <citation type="submission" date="2016-11" db="EMBL/GenBank/DDBJ databases">
        <title>Paenibacillus species isolates.</title>
        <authorList>
            <person name="Beno S.M."/>
        </authorList>
    </citation>
    <scope>NUCLEOTIDE SEQUENCE [LARGE SCALE GENOMIC DNA]</scope>
    <source>
        <strain evidence="6 7">FSL R5-0378</strain>
    </source>
</reference>
<dbReference type="Proteomes" id="UP000187172">
    <property type="component" value="Unassembled WGS sequence"/>
</dbReference>
<dbReference type="STRING" id="297318.BK138_04150"/>